<accession>A0A6S6U3E4</accession>
<dbReference type="AlphaFoldDB" id="A0A6S6U3E4"/>
<name>A0A6S6U3E4_9BACT</name>
<protein>
    <submittedName>
        <fullName evidence="1">Uncharacterized protein</fullName>
    </submittedName>
</protein>
<reference evidence="1" key="1">
    <citation type="submission" date="2020-01" db="EMBL/GenBank/DDBJ databases">
        <authorList>
            <person name="Meier V. D."/>
            <person name="Meier V D."/>
        </authorList>
    </citation>
    <scope>NUCLEOTIDE SEQUENCE</scope>
    <source>
        <strain evidence="1">HLG_WM_MAG_10</strain>
    </source>
</reference>
<proteinExistence type="predicted"/>
<dbReference type="EMBL" id="CACVAQ010000375">
    <property type="protein sequence ID" value="CAA6826195.1"/>
    <property type="molecule type" value="Genomic_DNA"/>
</dbReference>
<feature type="non-terminal residue" evidence="1">
    <location>
        <position position="154"/>
    </location>
</feature>
<gene>
    <name evidence="1" type="ORF">HELGO_WM20545</name>
</gene>
<evidence type="ECO:0000313" key="1">
    <source>
        <dbReference type="EMBL" id="CAA6826195.1"/>
    </source>
</evidence>
<sequence length="154" mass="18227">MENNKLLISLIGIFLMLSLNSFSQDIKKQPYCYTSYWDSSSCCRITERVETKNGSIGMTFFYNKKDSLIEKRHTILSVKERDSLRQHSCKLRLTHPHKKSTAYKFFNPKGQLICQTIMMKHAPGDVDRYIKKWYDNNQLKIYGVEKKGKYKIKR</sequence>
<organism evidence="1">
    <name type="scientific">uncultured Aureispira sp</name>
    <dbReference type="NCBI Taxonomy" id="1331704"/>
    <lineage>
        <taxon>Bacteria</taxon>
        <taxon>Pseudomonadati</taxon>
        <taxon>Bacteroidota</taxon>
        <taxon>Saprospiria</taxon>
        <taxon>Saprospirales</taxon>
        <taxon>Saprospiraceae</taxon>
        <taxon>Aureispira</taxon>
        <taxon>environmental samples</taxon>
    </lineage>
</organism>